<gene>
    <name evidence="1" type="ORF">ETD96_09690</name>
</gene>
<protein>
    <recommendedName>
        <fullName evidence="3">Tetratricopeptide repeat protein</fullName>
    </recommendedName>
</protein>
<evidence type="ECO:0000313" key="1">
    <source>
        <dbReference type="EMBL" id="TMR40619.1"/>
    </source>
</evidence>
<dbReference type="SUPFAM" id="SSF48452">
    <property type="entry name" value="TPR-like"/>
    <property type="match status" value="1"/>
</dbReference>
<organism evidence="1 2">
    <name type="scientific">Actinomadura geliboluensis</name>
    <dbReference type="NCBI Taxonomy" id="882440"/>
    <lineage>
        <taxon>Bacteria</taxon>
        <taxon>Bacillati</taxon>
        <taxon>Actinomycetota</taxon>
        <taxon>Actinomycetes</taxon>
        <taxon>Streptosporangiales</taxon>
        <taxon>Thermomonosporaceae</taxon>
        <taxon>Actinomadura</taxon>
    </lineage>
</organism>
<evidence type="ECO:0000313" key="2">
    <source>
        <dbReference type="Proteomes" id="UP000305238"/>
    </source>
</evidence>
<reference evidence="1 2" key="1">
    <citation type="submission" date="2019-05" db="EMBL/GenBank/DDBJ databases">
        <title>Draft genome sequence of Actinomadura geliboluensis A8036.</title>
        <authorList>
            <person name="Saricaoglu S."/>
            <person name="Isik K."/>
        </authorList>
    </citation>
    <scope>NUCLEOTIDE SEQUENCE [LARGE SCALE GENOMIC DNA]</scope>
    <source>
        <strain evidence="1 2">A8036</strain>
    </source>
</reference>
<dbReference type="InterPro" id="IPR011990">
    <property type="entry name" value="TPR-like_helical_dom_sf"/>
</dbReference>
<evidence type="ECO:0008006" key="3">
    <source>
        <dbReference type="Google" id="ProtNLM"/>
    </source>
</evidence>
<dbReference type="Proteomes" id="UP000305238">
    <property type="component" value="Unassembled WGS sequence"/>
</dbReference>
<dbReference type="AlphaFoldDB" id="A0A5S4H6I7"/>
<dbReference type="RefSeq" id="WP_138635979.1">
    <property type="nucleotide sequence ID" value="NZ_VCKZ01000048.1"/>
</dbReference>
<dbReference type="EMBL" id="VCKZ01000048">
    <property type="protein sequence ID" value="TMR40619.1"/>
    <property type="molecule type" value="Genomic_DNA"/>
</dbReference>
<proteinExistence type="predicted"/>
<accession>A0A5S4H6I7</accession>
<keyword evidence="2" id="KW-1185">Reference proteome</keyword>
<sequence length="67" mass="7195">MDGAEAARASIKTALQLDEVIAEGHSLRDYALLRKGNASEAIEAFGRSFHLDQTFGPFAQGNFKVVG</sequence>
<comment type="caution">
    <text evidence="1">The sequence shown here is derived from an EMBL/GenBank/DDBJ whole genome shotgun (WGS) entry which is preliminary data.</text>
</comment>
<name>A0A5S4H6I7_9ACTN</name>